<dbReference type="SUPFAM" id="SSF54637">
    <property type="entry name" value="Thioesterase/thiol ester dehydrase-isomerase"/>
    <property type="match status" value="1"/>
</dbReference>
<evidence type="ECO:0000313" key="3">
    <source>
        <dbReference type="EMBL" id="SUZ83586.1"/>
    </source>
</evidence>
<dbReference type="NCBIfam" id="TIGR00369">
    <property type="entry name" value="unchar_dom_1"/>
    <property type="match status" value="1"/>
</dbReference>
<dbReference type="InterPro" id="IPR006683">
    <property type="entry name" value="Thioestr_dom"/>
</dbReference>
<dbReference type="PANTHER" id="PTHR43240:SF5">
    <property type="entry name" value="1,4-DIHYDROXY-2-NAPHTHOYL-COA THIOESTERASE 1"/>
    <property type="match status" value="1"/>
</dbReference>
<dbReference type="Gene3D" id="3.10.129.10">
    <property type="entry name" value="Hotdog Thioesterase"/>
    <property type="match status" value="1"/>
</dbReference>
<proteinExistence type="predicted"/>
<feature type="domain" description="Thioesterase" evidence="2">
    <location>
        <begin position="54"/>
        <end position="127"/>
    </location>
</feature>
<dbReference type="GO" id="GO:0061522">
    <property type="term" value="F:1,4-dihydroxy-2-naphthoyl-CoA thioesterase activity"/>
    <property type="evidence" value="ECO:0007669"/>
    <property type="project" value="TreeGrafter"/>
</dbReference>
<evidence type="ECO:0000259" key="2">
    <source>
        <dbReference type="Pfam" id="PF03061"/>
    </source>
</evidence>
<evidence type="ECO:0000256" key="1">
    <source>
        <dbReference type="ARBA" id="ARBA00022801"/>
    </source>
</evidence>
<dbReference type="Pfam" id="PF03061">
    <property type="entry name" value="4HBT"/>
    <property type="match status" value="1"/>
</dbReference>
<protein>
    <recommendedName>
        <fullName evidence="2">Thioesterase domain-containing protein</fullName>
    </recommendedName>
</protein>
<gene>
    <name evidence="3" type="ORF">METZ01_LOCUS36440</name>
</gene>
<dbReference type="InterPro" id="IPR003736">
    <property type="entry name" value="PAAI_dom"/>
</dbReference>
<sequence length="149" mass="16438">MTQIWHQNNIDHLEAMNTVHKGTLMETLGIVITEIGDDYVKGTMPVNERTIQPYGILHGGASLGLAETLASTGAGLCIDYTKYKIVGQEINANHLRSATEGLVTGIAKPVFVGQRTQVWEVKIYKSETDFNDNNLCCVSRMTALRIDRS</sequence>
<organism evidence="3">
    <name type="scientific">marine metagenome</name>
    <dbReference type="NCBI Taxonomy" id="408172"/>
    <lineage>
        <taxon>unclassified sequences</taxon>
        <taxon>metagenomes</taxon>
        <taxon>ecological metagenomes</taxon>
    </lineage>
</organism>
<dbReference type="AlphaFoldDB" id="A0A381QVY8"/>
<name>A0A381QVY8_9ZZZZ</name>
<accession>A0A381QVY8</accession>
<dbReference type="EMBL" id="UINC01001558">
    <property type="protein sequence ID" value="SUZ83586.1"/>
    <property type="molecule type" value="Genomic_DNA"/>
</dbReference>
<dbReference type="CDD" id="cd03443">
    <property type="entry name" value="PaaI_thioesterase"/>
    <property type="match status" value="1"/>
</dbReference>
<reference evidence="3" key="1">
    <citation type="submission" date="2018-05" db="EMBL/GenBank/DDBJ databases">
        <authorList>
            <person name="Lanie J.A."/>
            <person name="Ng W.-L."/>
            <person name="Kazmierczak K.M."/>
            <person name="Andrzejewski T.M."/>
            <person name="Davidsen T.M."/>
            <person name="Wayne K.J."/>
            <person name="Tettelin H."/>
            <person name="Glass J.I."/>
            <person name="Rusch D."/>
            <person name="Podicherti R."/>
            <person name="Tsui H.-C.T."/>
            <person name="Winkler M.E."/>
        </authorList>
    </citation>
    <scope>NUCLEOTIDE SEQUENCE</scope>
</reference>
<dbReference type="PANTHER" id="PTHR43240">
    <property type="entry name" value="1,4-DIHYDROXY-2-NAPHTHOYL-COA THIOESTERASE 1"/>
    <property type="match status" value="1"/>
</dbReference>
<dbReference type="GO" id="GO:0005829">
    <property type="term" value="C:cytosol"/>
    <property type="evidence" value="ECO:0007669"/>
    <property type="project" value="TreeGrafter"/>
</dbReference>
<dbReference type="InterPro" id="IPR029069">
    <property type="entry name" value="HotDog_dom_sf"/>
</dbReference>
<keyword evidence="1" id="KW-0378">Hydrolase</keyword>